<gene>
    <name evidence="7" type="ORF">ACJMK2_010205</name>
</gene>
<feature type="transmembrane region" description="Helical" evidence="5">
    <location>
        <begin position="74"/>
        <end position="95"/>
    </location>
</feature>
<organism evidence="7 8">
    <name type="scientific">Sinanodonta woodiana</name>
    <name type="common">Chinese pond mussel</name>
    <name type="synonym">Anodonta woodiana</name>
    <dbReference type="NCBI Taxonomy" id="1069815"/>
    <lineage>
        <taxon>Eukaryota</taxon>
        <taxon>Metazoa</taxon>
        <taxon>Spiralia</taxon>
        <taxon>Lophotrochozoa</taxon>
        <taxon>Mollusca</taxon>
        <taxon>Bivalvia</taxon>
        <taxon>Autobranchia</taxon>
        <taxon>Heteroconchia</taxon>
        <taxon>Palaeoheterodonta</taxon>
        <taxon>Unionida</taxon>
        <taxon>Unionoidea</taxon>
        <taxon>Unionidae</taxon>
        <taxon>Unioninae</taxon>
        <taxon>Sinanodonta</taxon>
    </lineage>
</organism>
<reference evidence="7 8" key="1">
    <citation type="submission" date="2024-11" db="EMBL/GenBank/DDBJ databases">
        <title>Chromosome-level genome assembly of the freshwater bivalve Anodonta woodiana.</title>
        <authorList>
            <person name="Chen X."/>
        </authorList>
    </citation>
    <scope>NUCLEOTIDE SEQUENCE [LARGE SCALE GENOMIC DNA]</scope>
    <source>
        <strain evidence="7">MN2024</strain>
        <tissue evidence="7">Gills</tissue>
    </source>
</reference>
<proteinExistence type="predicted"/>
<feature type="transmembrane region" description="Helical" evidence="5">
    <location>
        <begin position="219"/>
        <end position="245"/>
    </location>
</feature>
<evidence type="ECO:0000256" key="5">
    <source>
        <dbReference type="SAM" id="Phobius"/>
    </source>
</evidence>
<evidence type="ECO:0000259" key="6">
    <source>
        <dbReference type="PROSITE" id="PS50262"/>
    </source>
</evidence>
<dbReference type="EMBL" id="JBJQND010000012">
    <property type="protein sequence ID" value="KAL3860032.1"/>
    <property type="molecule type" value="Genomic_DNA"/>
</dbReference>
<dbReference type="InterPro" id="IPR000276">
    <property type="entry name" value="GPCR_Rhodpsn"/>
</dbReference>
<dbReference type="InterPro" id="IPR052954">
    <property type="entry name" value="GPCR-Ligand_Int"/>
</dbReference>
<dbReference type="AlphaFoldDB" id="A0ABD3VHK8"/>
<feature type="transmembrane region" description="Helical" evidence="5">
    <location>
        <begin position="44"/>
        <end position="68"/>
    </location>
</feature>
<evidence type="ECO:0000256" key="2">
    <source>
        <dbReference type="ARBA" id="ARBA00022692"/>
    </source>
</evidence>
<dbReference type="Proteomes" id="UP001634394">
    <property type="component" value="Unassembled WGS sequence"/>
</dbReference>
<keyword evidence="8" id="KW-1185">Reference proteome</keyword>
<evidence type="ECO:0000313" key="8">
    <source>
        <dbReference type="Proteomes" id="UP001634394"/>
    </source>
</evidence>
<dbReference type="PROSITE" id="PS50262">
    <property type="entry name" value="G_PROTEIN_RECEP_F1_2"/>
    <property type="match status" value="1"/>
</dbReference>
<feature type="transmembrane region" description="Helical" evidence="5">
    <location>
        <begin position="317"/>
        <end position="340"/>
    </location>
</feature>
<feature type="transmembrane region" description="Helical" evidence="5">
    <location>
        <begin position="169"/>
        <end position="188"/>
    </location>
</feature>
<feature type="domain" description="G-protein coupled receptors family 1 profile" evidence="6">
    <location>
        <begin position="60"/>
        <end position="328"/>
    </location>
</feature>
<feature type="transmembrane region" description="Helical" evidence="5">
    <location>
        <begin position="278"/>
        <end position="297"/>
    </location>
</feature>
<dbReference type="Pfam" id="PF00001">
    <property type="entry name" value="7tm_1"/>
    <property type="match status" value="1"/>
</dbReference>
<keyword evidence="4 5" id="KW-0472">Membrane</keyword>
<sequence>MGDTRVGVAVVGEGAGYPRDYTDAYSDYDSFMLELSPEQKFIKYLYLCLFPLFLLFGTVGNVATMLLLNKYSHNVWSTCLYMTILLLLDLVKLYVECGNDWYAKLFDDMYNLSQEILLLSSAVCKVYMFLYSLTIHTLSWIMVAMAIEVTIGVRYPYSIYKMCTRDRATAVVLLITVLLLTLNLHFFWTTGLTVPGDDHNIRVLLCTYINELSDHFRDVIWPLINLLIGDLIPMIITIVCLILSIQKLKNMDTQNKEQLELNLEKYFLDIKSLQELKLSFTIVYGGFAIVSFFRILNDALNYLVTNNVIKMELDTVNVIRAITSTFTYAQISLMFWVFYLTCEKFKKDIKSTLNKICCPFTKRYQVSHTKTCILNRHEKPMFLNYDATNVS</sequence>
<evidence type="ECO:0000256" key="4">
    <source>
        <dbReference type="ARBA" id="ARBA00023136"/>
    </source>
</evidence>
<comment type="subcellular location">
    <subcellularLocation>
        <location evidence="1">Membrane</location>
    </subcellularLocation>
</comment>
<dbReference type="InterPro" id="IPR017452">
    <property type="entry name" value="GPCR_Rhodpsn_7TM"/>
</dbReference>
<accession>A0ABD3VHK8</accession>
<comment type="caution">
    <text evidence="7">The sequence shown here is derived from an EMBL/GenBank/DDBJ whole genome shotgun (WGS) entry which is preliminary data.</text>
</comment>
<keyword evidence="2 5" id="KW-0812">Transmembrane</keyword>
<evidence type="ECO:0000256" key="1">
    <source>
        <dbReference type="ARBA" id="ARBA00004370"/>
    </source>
</evidence>
<protein>
    <recommendedName>
        <fullName evidence="6">G-protein coupled receptors family 1 profile domain-containing protein</fullName>
    </recommendedName>
</protein>
<dbReference type="PANTHER" id="PTHR46641">
    <property type="entry name" value="FMRFAMIDE RECEPTOR-RELATED"/>
    <property type="match status" value="1"/>
</dbReference>
<dbReference type="GO" id="GO:0016020">
    <property type="term" value="C:membrane"/>
    <property type="evidence" value="ECO:0007669"/>
    <property type="project" value="UniProtKB-SubCell"/>
</dbReference>
<dbReference type="Gene3D" id="1.20.1070.10">
    <property type="entry name" value="Rhodopsin 7-helix transmembrane proteins"/>
    <property type="match status" value="1"/>
</dbReference>
<dbReference type="PANTHER" id="PTHR46641:SF25">
    <property type="entry name" value="CNMAMIDE RECEPTOR-RELATED"/>
    <property type="match status" value="1"/>
</dbReference>
<evidence type="ECO:0000313" key="7">
    <source>
        <dbReference type="EMBL" id="KAL3860032.1"/>
    </source>
</evidence>
<keyword evidence="3 5" id="KW-1133">Transmembrane helix</keyword>
<feature type="transmembrane region" description="Helical" evidence="5">
    <location>
        <begin position="116"/>
        <end position="133"/>
    </location>
</feature>
<feature type="transmembrane region" description="Helical" evidence="5">
    <location>
        <begin position="139"/>
        <end position="157"/>
    </location>
</feature>
<dbReference type="SUPFAM" id="SSF81321">
    <property type="entry name" value="Family A G protein-coupled receptor-like"/>
    <property type="match status" value="1"/>
</dbReference>
<name>A0ABD3VHK8_SINWO</name>
<evidence type="ECO:0000256" key="3">
    <source>
        <dbReference type="ARBA" id="ARBA00022989"/>
    </source>
</evidence>